<keyword evidence="3" id="KW-1185">Reference proteome</keyword>
<feature type="domain" description="SnoaL-like" evidence="1">
    <location>
        <begin position="15"/>
        <end position="106"/>
    </location>
</feature>
<dbReference type="EMBL" id="VJZT01000001">
    <property type="protein sequence ID" value="TRX43121.1"/>
    <property type="molecule type" value="Genomic_DNA"/>
</dbReference>
<sequence>MNTTVEQILMHHLIAFGDNNLDEILKDYTPESVIMTPNGTVKGLTEIQGFFEDFFEAIPTGSAFSMQQKIIEGNVAYIAWASKSNSVEIPMGTDTFVFEGDKIQYHTVADYRL</sequence>
<dbReference type="Proteomes" id="UP000316371">
    <property type="component" value="Unassembled WGS sequence"/>
</dbReference>
<dbReference type="RefSeq" id="WP_144255042.1">
    <property type="nucleotide sequence ID" value="NZ_VJZT01000001.1"/>
</dbReference>
<dbReference type="AlphaFoldDB" id="A0A553EDU5"/>
<dbReference type="Pfam" id="PF12680">
    <property type="entry name" value="SnoaL_2"/>
    <property type="match status" value="1"/>
</dbReference>
<evidence type="ECO:0000259" key="1">
    <source>
        <dbReference type="Pfam" id="PF12680"/>
    </source>
</evidence>
<dbReference type="Gene3D" id="3.10.450.50">
    <property type="match status" value="1"/>
</dbReference>
<dbReference type="SUPFAM" id="SSF54427">
    <property type="entry name" value="NTF2-like"/>
    <property type="match status" value="1"/>
</dbReference>
<dbReference type="OrthoDB" id="680344at2"/>
<organism evidence="2 3">
    <name type="scientific">Flavobacterium restrictum</name>
    <dbReference type="NCBI Taxonomy" id="2594428"/>
    <lineage>
        <taxon>Bacteria</taxon>
        <taxon>Pseudomonadati</taxon>
        <taxon>Bacteroidota</taxon>
        <taxon>Flavobacteriia</taxon>
        <taxon>Flavobacteriales</taxon>
        <taxon>Flavobacteriaceae</taxon>
        <taxon>Flavobacterium</taxon>
    </lineage>
</organism>
<proteinExistence type="predicted"/>
<gene>
    <name evidence="2" type="ORF">FNW21_01940</name>
</gene>
<name>A0A553EDU5_9FLAO</name>
<evidence type="ECO:0000313" key="3">
    <source>
        <dbReference type="Proteomes" id="UP000316371"/>
    </source>
</evidence>
<accession>A0A553EDU5</accession>
<evidence type="ECO:0000313" key="2">
    <source>
        <dbReference type="EMBL" id="TRX43121.1"/>
    </source>
</evidence>
<dbReference type="InterPro" id="IPR032710">
    <property type="entry name" value="NTF2-like_dom_sf"/>
</dbReference>
<comment type="caution">
    <text evidence="2">The sequence shown here is derived from an EMBL/GenBank/DDBJ whole genome shotgun (WGS) entry which is preliminary data.</text>
</comment>
<protein>
    <submittedName>
        <fullName evidence="2">Nuclear transport factor 2 family protein</fullName>
    </submittedName>
</protein>
<dbReference type="InterPro" id="IPR037401">
    <property type="entry name" value="SnoaL-like"/>
</dbReference>
<reference evidence="2 3" key="1">
    <citation type="submission" date="2019-07" db="EMBL/GenBank/DDBJ databases">
        <title>Novel species of Flavobacterium.</title>
        <authorList>
            <person name="Liu Q."/>
            <person name="Xin Y.-H."/>
        </authorList>
    </citation>
    <scope>NUCLEOTIDE SEQUENCE [LARGE SCALE GENOMIC DNA]</scope>
    <source>
        <strain evidence="2 3">LB1R34</strain>
    </source>
</reference>